<reference evidence="1 2" key="1">
    <citation type="journal article" date="2022" name="Int. J. Syst. Evol. Microbiol.">
        <title>Pseudomonas aegrilactucae sp. nov. and Pseudomonas morbosilactucae sp. nov., pathogens causing bacterial rot of lettuce in Japan.</title>
        <authorList>
            <person name="Sawada H."/>
            <person name="Fujikawa T."/>
            <person name="Satou M."/>
        </authorList>
    </citation>
    <scope>NUCLEOTIDE SEQUENCE [LARGE SCALE GENOMIC DNA]</scope>
    <source>
        <strain evidence="1 2">MAFF 302046</strain>
    </source>
</reference>
<proteinExistence type="predicted"/>
<reference evidence="1 2" key="2">
    <citation type="journal article" date="2023" name="Plant Pathol.">
        <title>Dismantling and reorganizing Pseudomonas marginalis sensu#lato.</title>
        <authorList>
            <person name="Sawada H."/>
            <person name="Fujikawa T."/>
            <person name="Satou M."/>
        </authorList>
    </citation>
    <scope>NUCLEOTIDE SEQUENCE [LARGE SCALE GENOMIC DNA]</scope>
    <source>
        <strain evidence="1 2">MAFF 302046</strain>
    </source>
</reference>
<evidence type="ECO:0000313" key="1">
    <source>
        <dbReference type="EMBL" id="MCK9814324.1"/>
    </source>
</evidence>
<organism evidence="1 2">
    <name type="scientific">Pseudomonas morbosilactucae</name>
    <dbReference type="NCBI Taxonomy" id="2938197"/>
    <lineage>
        <taxon>Bacteria</taxon>
        <taxon>Pseudomonadati</taxon>
        <taxon>Pseudomonadota</taxon>
        <taxon>Gammaproteobacteria</taxon>
        <taxon>Pseudomonadales</taxon>
        <taxon>Pseudomonadaceae</taxon>
        <taxon>Pseudomonas</taxon>
    </lineage>
</organism>
<dbReference type="EMBL" id="JALQCX010000012">
    <property type="protein sequence ID" value="MCK9814324.1"/>
    <property type="molecule type" value="Genomic_DNA"/>
</dbReference>
<protein>
    <recommendedName>
        <fullName evidence="3">Prophage PssSM-01</fullName>
    </recommendedName>
</protein>
<gene>
    <name evidence="1" type="ORF">M1B35_09315</name>
</gene>
<dbReference type="Proteomes" id="UP001155163">
    <property type="component" value="Unassembled WGS sequence"/>
</dbReference>
<name>A0ABT0JEN4_9PSED</name>
<sequence>MNDAKEYQEVLKTVALSFLERHQCEHLGDDQQLFSRTVQHLVATYDVQLQNAERIVHLAGSEMIAVRDRQRLDVATSTSTYSVIVDPLTGAAWVVPVSLIVERILNGPDVDRYRLANS</sequence>
<keyword evidence="2" id="KW-1185">Reference proteome</keyword>
<evidence type="ECO:0000313" key="2">
    <source>
        <dbReference type="Proteomes" id="UP001155163"/>
    </source>
</evidence>
<evidence type="ECO:0008006" key="3">
    <source>
        <dbReference type="Google" id="ProtNLM"/>
    </source>
</evidence>
<accession>A0ABT0JEN4</accession>
<comment type="caution">
    <text evidence="1">The sequence shown here is derived from an EMBL/GenBank/DDBJ whole genome shotgun (WGS) entry which is preliminary data.</text>
</comment>